<accession>A0A1I4I7D8</accession>
<organism evidence="1 2">
    <name type="scientific">Lactococcus garvieae</name>
    <dbReference type="NCBI Taxonomy" id="1363"/>
    <lineage>
        <taxon>Bacteria</taxon>
        <taxon>Bacillati</taxon>
        <taxon>Bacillota</taxon>
        <taxon>Bacilli</taxon>
        <taxon>Lactobacillales</taxon>
        <taxon>Streptococcaceae</taxon>
        <taxon>Lactococcus</taxon>
    </lineage>
</organism>
<evidence type="ECO:0000313" key="1">
    <source>
        <dbReference type="EMBL" id="SFL49681.1"/>
    </source>
</evidence>
<dbReference type="RefSeq" id="WP_256211100.1">
    <property type="nucleotide sequence ID" value="NZ_FOTJ01000013.1"/>
</dbReference>
<reference evidence="1 2" key="1">
    <citation type="submission" date="2016-10" db="EMBL/GenBank/DDBJ databases">
        <authorList>
            <person name="de Groot N.N."/>
        </authorList>
    </citation>
    <scope>NUCLEOTIDE SEQUENCE [LARGE SCALE GENOMIC DNA]</scope>
    <source>
        <strain evidence="1 2">M79</strain>
    </source>
</reference>
<gene>
    <name evidence="1" type="ORF">SAMN05216438_11330</name>
</gene>
<protein>
    <submittedName>
        <fullName evidence="1">Uncharacterized protein</fullName>
    </submittedName>
</protein>
<name>A0A1I4I7D8_9LACT</name>
<dbReference type="AlphaFoldDB" id="A0A1I4I7D8"/>
<dbReference type="EMBL" id="FOTJ01000013">
    <property type="protein sequence ID" value="SFL49681.1"/>
    <property type="molecule type" value="Genomic_DNA"/>
</dbReference>
<evidence type="ECO:0000313" key="2">
    <source>
        <dbReference type="Proteomes" id="UP000181969"/>
    </source>
</evidence>
<proteinExistence type="predicted"/>
<sequence length="96" mass="11227">MSLKEIEPVGVIVQDGNDYGLIESEVLQGISMLPVGTKIYTTEQMQEYAKAKVKELLFEQLWNDRFYVNSKILFDKEVENVHKELFKEKQDEKDNL</sequence>
<dbReference type="Proteomes" id="UP000181969">
    <property type="component" value="Unassembled WGS sequence"/>
</dbReference>